<evidence type="ECO:0000256" key="1">
    <source>
        <dbReference type="SAM" id="Phobius"/>
    </source>
</evidence>
<evidence type="ECO:0000313" key="3">
    <source>
        <dbReference type="Proteomes" id="UP000789405"/>
    </source>
</evidence>
<gene>
    <name evidence="2" type="ORF">DERYTH_LOCUS5525</name>
</gene>
<protein>
    <submittedName>
        <fullName evidence="2">2349_t:CDS:1</fullName>
    </submittedName>
</protein>
<sequence>MDKDNTKLERYKLYSVAFFVFSIIFSYFMILNRRKNLQITIIKKYPSRREEKFLIELSLQDKLIQVRTRLKEIMSLDCYFMTSKDVKALNESELSVSDIIENNVDSHFLHIGQPTEFNYTSLNDEKAFVVSEYEYIKQAIRNAFKIKISKIKLINEEFSKTIESKCRHKCEKECKRKFIFDGRFSVPDATQWFSAIFGFSLDNSRQENSQYTVSTEHKISVFRKAKIILEYKNNECIEPTDDFINDVKTALNDSDPIRELRRVSENYGYFYARILYVGASIDKNIINTEDSSTIHKSGNIAGLFKTGTSNANANIGATHKKEIRTNSSNSNSEITDQSIGTTDPKNWEVIGYDKIYSIFELLSIDLRQMVLEALGKRILDAGVIDIKFFAKKTKEFIPTKYRLSGYIDDTIDISRCQIFTSIMSKNGSNNLFSSYVHYRDFGSEPEVIVHLINRSGNRFNKDYSAQLSWIVVGPLTSFDFSSKHQREREREKKRKRGIEPNSTMQDLLYLFLKLETRRFDISENQNIDEFNNSSFDTQETCVLGICELKSNFNNDTIVYGAHLTSHTRSAHLFAYCLKDNKEREDLLNVIINNVRSSQQYKIGQTYVDLKSNKNFCIANTCQNKKINIEFPILVNQHFTNCDKNCRHKGFICVNSKHEVIHGFLPLNDQTDQLPPCPRKISYFLKEDH</sequence>
<dbReference type="Proteomes" id="UP000789405">
    <property type="component" value="Unassembled WGS sequence"/>
</dbReference>
<accession>A0A9N9B5V7</accession>
<proteinExistence type="predicted"/>
<dbReference type="AlphaFoldDB" id="A0A9N9B5V7"/>
<name>A0A9N9B5V7_9GLOM</name>
<organism evidence="2 3">
    <name type="scientific">Dentiscutata erythropus</name>
    <dbReference type="NCBI Taxonomy" id="1348616"/>
    <lineage>
        <taxon>Eukaryota</taxon>
        <taxon>Fungi</taxon>
        <taxon>Fungi incertae sedis</taxon>
        <taxon>Mucoromycota</taxon>
        <taxon>Glomeromycotina</taxon>
        <taxon>Glomeromycetes</taxon>
        <taxon>Diversisporales</taxon>
        <taxon>Gigasporaceae</taxon>
        <taxon>Dentiscutata</taxon>
    </lineage>
</organism>
<keyword evidence="3" id="KW-1185">Reference proteome</keyword>
<keyword evidence="1" id="KW-0812">Transmembrane</keyword>
<keyword evidence="1" id="KW-1133">Transmembrane helix</keyword>
<feature type="transmembrane region" description="Helical" evidence="1">
    <location>
        <begin position="12"/>
        <end position="30"/>
    </location>
</feature>
<keyword evidence="1" id="KW-0472">Membrane</keyword>
<comment type="caution">
    <text evidence="2">The sequence shown here is derived from an EMBL/GenBank/DDBJ whole genome shotgun (WGS) entry which is preliminary data.</text>
</comment>
<reference evidence="2" key="1">
    <citation type="submission" date="2021-06" db="EMBL/GenBank/DDBJ databases">
        <authorList>
            <person name="Kallberg Y."/>
            <person name="Tangrot J."/>
            <person name="Rosling A."/>
        </authorList>
    </citation>
    <scope>NUCLEOTIDE SEQUENCE</scope>
    <source>
        <strain evidence="2">MA453B</strain>
    </source>
</reference>
<dbReference type="EMBL" id="CAJVPY010002319">
    <property type="protein sequence ID" value="CAG8556529.1"/>
    <property type="molecule type" value="Genomic_DNA"/>
</dbReference>
<evidence type="ECO:0000313" key="2">
    <source>
        <dbReference type="EMBL" id="CAG8556529.1"/>
    </source>
</evidence>